<organism evidence="1 2">
    <name type="scientific">Labrys neptuniae</name>
    <dbReference type="NCBI Taxonomy" id="376174"/>
    <lineage>
        <taxon>Bacteria</taxon>
        <taxon>Pseudomonadati</taxon>
        <taxon>Pseudomonadota</taxon>
        <taxon>Alphaproteobacteria</taxon>
        <taxon>Hyphomicrobiales</taxon>
        <taxon>Xanthobacteraceae</taxon>
        <taxon>Labrys</taxon>
    </lineage>
</organism>
<comment type="caution">
    <text evidence="1">The sequence shown here is derived from an EMBL/GenBank/DDBJ whole genome shotgun (WGS) entry which is preliminary data.</text>
</comment>
<dbReference type="RefSeq" id="WP_146126940.1">
    <property type="nucleotide sequence ID" value="NZ_JAVSCS010000042.1"/>
</dbReference>
<reference evidence="1 2" key="1">
    <citation type="submission" date="2024-07" db="EMBL/GenBank/DDBJ databases">
        <title>Description of Labrys sedimenti sp. nov., isolated from a diclofenac-degrading enrichment culture.</title>
        <authorList>
            <person name="Tancsics A."/>
            <person name="Csepanyi A."/>
        </authorList>
    </citation>
    <scope>NUCLEOTIDE SEQUENCE [LARGE SCALE GENOMIC DNA]</scope>
    <source>
        <strain evidence="1 2">LMG 23578</strain>
    </source>
</reference>
<gene>
    <name evidence="1" type="ORF">ABXS05_23285</name>
</gene>
<proteinExistence type="predicted"/>
<dbReference type="Proteomes" id="UP001555786">
    <property type="component" value="Unassembled WGS sequence"/>
</dbReference>
<protein>
    <submittedName>
        <fullName evidence="1">Uncharacterized protein</fullName>
    </submittedName>
</protein>
<evidence type="ECO:0000313" key="1">
    <source>
        <dbReference type="EMBL" id="MEW9308497.1"/>
    </source>
</evidence>
<sequence>MAFRPLDYDEHPTVLAAEYQRIKASLSDNEAMLLACLTNVLNELPDWLDGDYAAGSALDHANTAIEAMLRGSGLLPIPPEARERAERLRDDS</sequence>
<keyword evidence="2" id="KW-1185">Reference proteome</keyword>
<name>A0ABV3PS78_9HYPH</name>
<evidence type="ECO:0000313" key="2">
    <source>
        <dbReference type="Proteomes" id="UP001555786"/>
    </source>
</evidence>
<dbReference type="EMBL" id="JBFNQD010000009">
    <property type="protein sequence ID" value="MEW9308497.1"/>
    <property type="molecule type" value="Genomic_DNA"/>
</dbReference>
<accession>A0ABV3PS78</accession>